<reference evidence="4" key="1">
    <citation type="submission" date="2011-12" db="EMBL/GenBank/DDBJ databases">
        <title>The Draft Genome of Lepisosteus oculatus.</title>
        <authorList>
            <consortium name="The Broad Institute Genome Assembly &amp; Analysis Group"/>
            <consortium name="Computational R&amp;D Group"/>
            <consortium name="and Sequencing Platform"/>
            <person name="Di Palma F."/>
            <person name="Alfoldi J."/>
            <person name="Johnson J."/>
            <person name="Berlin A."/>
            <person name="Gnerre S."/>
            <person name="Jaffe D."/>
            <person name="MacCallum I."/>
            <person name="Young S."/>
            <person name="Walker B.J."/>
            <person name="Lander E.S."/>
            <person name="Lindblad-Toh K."/>
        </authorList>
    </citation>
    <scope>NUCLEOTIDE SEQUENCE [LARGE SCALE GENOMIC DNA]</scope>
</reference>
<dbReference type="HOGENOM" id="CLU_013052_0_2_1"/>
<reference evidence="3" key="3">
    <citation type="submission" date="2025-09" db="UniProtKB">
        <authorList>
            <consortium name="Ensembl"/>
        </authorList>
    </citation>
    <scope>IDENTIFICATION</scope>
</reference>
<protein>
    <submittedName>
        <fullName evidence="3">PiggyBac transposable element-derived protein 4-like</fullName>
    </submittedName>
</protein>
<feature type="domain" description="PiggyBac transposable element-derived protein" evidence="2">
    <location>
        <begin position="480"/>
        <end position="852"/>
    </location>
</feature>
<dbReference type="OMA" id="RICSTIH"/>
<name>W5NCZ5_LEPOC</name>
<proteinExistence type="predicted"/>
<dbReference type="STRING" id="7918.ENSLOCP00000018504"/>
<evidence type="ECO:0000259" key="2">
    <source>
        <dbReference type="Pfam" id="PF13843"/>
    </source>
</evidence>
<feature type="region of interest" description="Disordered" evidence="1">
    <location>
        <begin position="74"/>
        <end position="105"/>
    </location>
</feature>
<sequence length="964" mass="109684">MLFISQILVRRAVFKITQCVEDSFGSEMALLKKENESLKWRLQLWEKESGAGGDLGQTDHAGHTLPREVAAEIKETDTKRKLSGSEASDLPDAWEGAPLEQQDSEEEWGSILTELTAAKGKEKLGEQHTESRQSVEDLDSVHMLKTEPESETPELLVSDDFTEKINLVSNKITESCDKMESVSVQELKAEPNDINLTEQNMKLQLVYTEEQQTGEENITEQHTEKSQYRGEQQRQLQGLIISRPCSVKVKRLSSQRWFKQLNNPLVSKKFTEKIDNLDSVNIAENCNELTSAFAQEIKEEVNEFKVTEQNMELQLIDHAEKENDESGEDNSTWLQHTKKGKAQKGQKRKMFSVPEVIEGISQGDSGAESDDGLSGLESADSFSEDVFNDGLDPLLDFEDIEELPIPSTSQCTQSTDSPQTKRGCLIPTLPPQPARTIPPTASEPEGRWKTEKEEDVEPVQFRFCPARIPGAQLDTSKKYSPLDLFQLFFSVNVVQSLCTNTNKNAKKRRAQGIKYEWNPVSIKDMYQFMGILIFMGLLTSHNMRDYWSRQVPYNVPFCRSIMTRKRFEAISWTLHISDPEEDRENDKKKGTPKYDPLSRLRPLLDSLLLACQSFYQPRQNLAVDERMVASKSRIGFRQYMKRKPTKWGFKLFVLADASTGYTCDFTIYTGKSQSASGKGLSYDSVMNLLKVSYLGMGYHVYVDSFYSGSALFRDLYRLKFGACGTIRENHPGFPSTKENTLPKKAETGCLRWIRCDELLFTKWMDTHEVTMCSTIHKAHIGDTVQRKVRRPDGTWHMQAVPVPAPVKAYNQHMAGVDLSDALIKNYNLAHKTRKWYKKVFFHFIDIAVVNSFLLHKEMAGLQSSQALTHKAFREQLCRQLASLGAEEQQGGTASPTEMCLPSAITEGLVLDPSRKASTGRRVCALCMEKKQKVKTPWRCEKCNISLCLIVDRNCFKEWHLRMKK</sequence>
<dbReference type="Ensembl" id="ENSLOCT00000018536.1">
    <property type="protein sequence ID" value="ENSLOCP00000018504.1"/>
    <property type="gene ID" value="ENSLOCG00000015036.1"/>
</dbReference>
<evidence type="ECO:0000313" key="4">
    <source>
        <dbReference type="Proteomes" id="UP000018468"/>
    </source>
</evidence>
<feature type="region of interest" description="Disordered" evidence="1">
    <location>
        <begin position="406"/>
        <end position="452"/>
    </location>
</feature>
<dbReference type="Pfam" id="PF13843">
    <property type="entry name" value="DDE_Tnp_1_7"/>
    <property type="match status" value="1"/>
</dbReference>
<keyword evidence="4" id="KW-1185">Reference proteome</keyword>
<dbReference type="eggNOG" id="ENOG502QWHD">
    <property type="taxonomic scope" value="Eukaryota"/>
</dbReference>
<evidence type="ECO:0000256" key="1">
    <source>
        <dbReference type="SAM" id="MobiDB-lite"/>
    </source>
</evidence>
<dbReference type="InterPro" id="IPR029526">
    <property type="entry name" value="PGBD"/>
</dbReference>
<accession>W5NCZ5</accession>
<feature type="region of interest" description="Disordered" evidence="1">
    <location>
        <begin position="360"/>
        <end position="379"/>
    </location>
</feature>
<dbReference type="OrthoDB" id="118105at2759"/>
<feature type="compositionally biased region" description="Basic residues" evidence="1">
    <location>
        <begin position="336"/>
        <end position="349"/>
    </location>
</feature>
<organism evidence="3 4">
    <name type="scientific">Lepisosteus oculatus</name>
    <name type="common">Spotted gar</name>
    <dbReference type="NCBI Taxonomy" id="7918"/>
    <lineage>
        <taxon>Eukaryota</taxon>
        <taxon>Metazoa</taxon>
        <taxon>Chordata</taxon>
        <taxon>Craniata</taxon>
        <taxon>Vertebrata</taxon>
        <taxon>Euteleostomi</taxon>
        <taxon>Actinopterygii</taxon>
        <taxon>Neopterygii</taxon>
        <taxon>Holostei</taxon>
        <taxon>Semionotiformes</taxon>
        <taxon>Lepisosteidae</taxon>
        <taxon>Lepisosteus</taxon>
    </lineage>
</organism>
<dbReference type="AlphaFoldDB" id="W5NCZ5"/>
<dbReference type="GeneTree" id="ENSGT00940000163467"/>
<dbReference type="PANTHER" id="PTHR46599:SF3">
    <property type="entry name" value="PIGGYBAC TRANSPOSABLE ELEMENT-DERIVED PROTEIN 4"/>
    <property type="match status" value="1"/>
</dbReference>
<dbReference type="GeneID" id="107076006"/>
<dbReference type="PANTHER" id="PTHR46599">
    <property type="entry name" value="PIGGYBAC TRANSPOSABLE ELEMENT-DERIVED PROTEIN 4"/>
    <property type="match status" value="1"/>
</dbReference>
<feature type="compositionally biased region" description="Polar residues" evidence="1">
    <location>
        <begin position="406"/>
        <end position="420"/>
    </location>
</feature>
<dbReference type="Proteomes" id="UP000018468">
    <property type="component" value="Unassembled WGS sequence"/>
</dbReference>
<dbReference type="InParanoid" id="W5NCZ5"/>
<evidence type="ECO:0000313" key="3">
    <source>
        <dbReference type="Ensembl" id="ENSLOCP00000018504.1"/>
    </source>
</evidence>
<reference evidence="3" key="2">
    <citation type="submission" date="2025-08" db="UniProtKB">
        <authorList>
            <consortium name="Ensembl"/>
        </authorList>
    </citation>
    <scope>IDENTIFICATION</scope>
</reference>
<dbReference type="Bgee" id="ENSLOCG00000015036">
    <property type="expression patterns" value="Expressed in pharyngeal gill and 9 other cell types or tissues"/>
</dbReference>
<feature type="region of interest" description="Disordered" evidence="1">
    <location>
        <begin position="321"/>
        <end position="349"/>
    </location>
</feature>